<comment type="caution">
    <text evidence="1">The sequence shown here is derived from an EMBL/GenBank/DDBJ whole genome shotgun (WGS) entry which is preliminary data.</text>
</comment>
<sequence>MGTLGDQLYRRSIEPRHVSLDISSTCCDIGLEYISSYTSKDGLFFLQVLKDYSRSRAPVFFSLHLTTDFIGPTLHRDKFKHNLSDILDLTKITKLNLTLYLRNRILSTDDQEALWDSGEDCDENQSGNRSPQQRFADYDVIGDSDTGNIREQAKLLSSLLFSTPHLVHLCLVTNSSRYEPVELYNFAKALKTLQRTVFALRKLRVLELHGLIFHPCFFLSPPESVRVFRVESGGTSNVSAAWWKKFAACAFTNVEEMTLNTQHMALGSWTSNDDEEEQQHDIKFWIFGIGDVKMVNLKKFNAPPFEALQITHGPMDLLECVLRKNPNLDVDSAQRLAAACALDRAHKMDASDLMEGTVYYD</sequence>
<organism evidence="1 2">
    <name type="scientific">Orbilia javanica</name>
    <dbReference type="NCBI Taxonomy" id="47235"/>
    <lineage>
        <taxon>Eukaryota</taxon>
        <taxon>Fungi</taxon>
        <taxon>Dikarya</taxon>
        <taxon>Ascomycota</taxon>
        <taxon>Pezizomycotina</taxon>
        <taxon>Orbiliomycetes</taxon>
        <taxon>Orbiliales</taxon>
        <taxon>Orbiliaceae</taxon>
        <taxon>Orbilia</taxon>
    </lineage>
</organism>
<proteinExistence type="predicted"/>
<evidence type="ECO:0000313" key="2">
    <source>
        <dbReference type="Proteomes" id="UP001313282"/>
    </source>
</evidence>
<name>A0AAN8MP57_9PEZI</name>
<evidence type="ECO:0000313" key="1">
    <source>
        <dbReference type="EMBL" id="KAK6339840.1"/>
    </source>
</evidence>
<protein>
    <submittedName>
        <fullName evidence="1">Uncharacterized protein</fullName>
    </submittedName>
</protein>
<dbReference type="AlphaFoldDB" id="A0AAN8MP57"/>
<reference evidence="1 2" key="1">
    <citation type="submission" date="2019-10" db="EMBL/GenBank/DDBJ databases">
        <authorList>
            <person name="Palmer J.M."/>
        </authorList>
    </citation>
    <scope>NUCLEOTIDE SEQUENCE [LARGE SCALE GENOMIC DNA]</scope>
    <source>
        <strain evidence="1 2">TWF718</strain>
    </source>
</reference>
<dbReference type="EMBL" id="JAVHNR010000006">
    <property type="protein sequence ID" value="KAK6339840.1"/>
    <property type="molecule type" value="Genomic_DNA"/>
</dbReference>
<gene>
    <name evidence="1" type="ORF">TWF718_009230</name>
</gene>
<accession>A0AAN8MP57</accession>
<dbReference type="Proteomes" id="UP001313282">
    <property type="component" value="Unassembled WGS sequence"/>
</dbReference>
<keyword evidence="2" id="KW-1185">Reference proteome</keyword>